<sequence length="105" mass="11605">MNGGTSNELLNTMLRGRLSGHFVVCTCTSTPLLLEVQTVLSMTDDDLVAHTHVNAATDQRPVFYIDYVSEVQKLIDLTTQHYSDLEILLSERIGPERQDSALGAL</sequence>
<comment type="caution">
    <text evidence="1">The sequence shown here is derived from an EMBL/GenBank/DDBJ whole genome shotgun (WGS) entry which is preliminary data.</text>
</comment>
<dbReference type="EMBL" id="QXGB01004546">
    <property type="protein sequence ID" value="KAE9165851.1"/>
    <property type="molecule type" value="Genomic_DNA"/>
</dbReference>
<dbReference type="Proteomes" id="UP000433483">
    <property type="component" value="Unassembled WGS sequence"/>
</dbReference>
<organism evidence="1 2">
    <name type="scientific">Phytophthora fragariae</name>
    <dbReference type="NCBI Taxonomy" id="53985"/>
    <lineage>
        <taxon>Eukaryota</taxon>
        <taxon>Sar</taxon>
        <taxon>Stramenopiles</taxon>
        <taxon>Oomycota</taxon>
        <taxon>Peronosporomycetes</taxon>
        <taxon>Peronosporales</taxon>
        <taxon>Peronosporaceae</taxon>
        <taxon>Phytophthora</taxon>
    </lineage>
</organism>
<reference evidence="1 2" key="1">
    <citation type="submission" date="2018-08" db="EMBL/GenBank/DDBJ databases">
        <title>Genomic investigation of the strawberry pathogen Phytophthora fragariae indicates pathogenicity is determined by transcriptional variation in three key races.</title>
        <authorList>
            <person name="Adams T.M."/>
            <person name="Armitage A.D."/>
            <person name="Sobczyk M.K."/>
            <person name="Bates H.J."/>
            <person name="Dunwell J.M."/>
            <person name="Nellist C.F."/>
            <person name="Harrison R.J."/>
        </authorList>
    </citation>
    <scope>NUCLEOTIDE SEQUENCE [LARGE SCALE GENOMIC DNA]</scope>
    <source>
        <strain evidence="1 2">NOV-27</strain>
    </source>
</reference>
<keyword evidence="2" id="KW-1185">Reference proteome</keyword>
<dbReference type="OrthoDB" id="10272956at2759"/>
<protein>
    <submittedName>
        <fullName evidence="1">Uncharacterized protein</fullName>
    </submittedName>
</protein>
<accession>A0A6A3VIG5</accession>
<dbReference type="AlphaFoldDB" id="A0A6A3VIG5"/>
<proteinExistence type="predicted"/>
<name>A0A6A3VIG5_9STRA</name>
<gene>
    <name evidence="1" type="ORF">PF005_g29434</name>
</gene>
<evidence type="ECO:0000313" key="1">
    <source>
        <dbReference type="EMBL" id="KAE9165851.1"/>
    </source>
</evidence>
<evidence type="ECO:0000313" key="2">
    <source>
        <dbReference type="Proteomes" id="UP000433483"/>
    </source>
</evidence>